<feature type="compositionally biased region" description="Basic residues" evidence="1">
    <location>
        <begin position="181"/>
        <end position="194"/>
    </location>
</feature>
<dbReference type="Proteomes" id="UP000076798">
    <property type="component" value="Unassembled WGS sequence"/>
</dbReference>
<feature type="compositionally biased region" description="Low complexity" evidence="1">
    <location>
        <begin position="96"/>
        <end position="106"/>
    </location>
</feature>
<sequence>MLRTSPDTASAASPAPPFSPFSSAFSIGSEGTSDEPADLGAFSSVFRALAQFQTQPPQVQQPLSPPQPSSPPLTLPNYRDGTDYESDGAQSTVWNSKAALSYLSSSSRDHDAPEHEHSSSEDPSSETGEDQDPAEVPTLGDLDSILGFLANERKKLTVTHREPKDITSQQSTAESPWKHVVSPRRKRRRKKKGIKAIDTGRATIVPSPEQSSSAELSSSPDRKHLTGASPGLLRMSLSRSTPNLLPVAPIEADDPQEIQLRTLAFKLKLEFPDNARSLSRLPLYNTDPNTGETFLDPRAPPALSSSEGPLTHVFIDHSNILIGLLSFLNRHVAYRPRNGKIRLSHAALALLLERGRIVSRRVLVASSPLYQPIDAAEQLGYSVRVFARVPDTGDGLDRIKKGRKAGAFSALSTDSDPGHSSPHTKRPLGGPTHSRTSSANAAITSSSHSTPPHHHNHHYHNNTTYYPGGRVRYREQGVDELLQLKLHQAIVDVDVPPPGSTIVLATGDGNTGQFNEEGFLGCVRTALKKGWHVDLYAWEEGLSRAWAREFGEDREWKDKFRIIGLEKYGGDLLEV</sequence>
<feature type="compositionally biased region" description="Pro residues" evidence="1">
    <location>
        <begin position="63"/>
        <end position="74"/>
    </location>
</feature>
<evidence type="ECO:0000256" key="1">
    <source>
        <dbReference type="SAM" id="MobiDB-lite"/>
    </source>
</evidence>
<feature type="compositionally biased region" description="Basic and acidic residues" evidence="1">
    <location>
        <begin position="107"/>
        <end position="120"/>
    </location>
</feature>
<feature type="compositionally biased region" description="Low complexity" evidence="1">
    <location>
        <begin position="206"/>
        <end position="219"/>
    </location>
</feature>
<feature type="compositionally biased region" description="Acidic residues" evidence="1">
    <location>
        <begin position="123"/>
        <end position="133"/>
    </location>
</feature>
<proteinExistence type="predicted"/>
<dbReference type="EMBL" id="KV428066">
    <property type="protein sequence ID" value="KZT38298.1"/>
    <property type="molecule type" value="Genomic_DNA"/>
</dbReference>
<dbReference type="CDD" id="cd18724">
    <property type="entry name" value="PIN_LabA-like"/>
    <property type="match status" value="1"/>
</dbReference>
<dbReference type="AlphaFoldDB" id="A0A166DA34"/>
<protein>
    <recommendedName>
        <fullName evidence="4">NYN domain-containing protein</fullName>
    </recommendedName>
</protein>
<organism evidence="2 3">
    <name type="scientific">Sistotremastrum suecicum HHB10207 ss-3</name>
    <dbReference type="NCBI Taxonomy" id="1314776"/>
    <lineage>
        <taxon>Eukaryota</taxon>
        <taxon>Fungi</taxon>
        <taxon>Dikarya</taxon>
        <taxon>Basidiomycota</taxon>
        <taxon>Agaricomycotina</taxon>
        <taxon>Agaricomycetes</taxon>
        <taxon>Sistotremastrales</taxon>
        <taxon>Sistotremastraceae</taxon>
        <taxon>Sistotremastrum</taxon>
    </lineage>
</organism>
<feature type="compositionally biased region" description="Basic residues" evidence="1">
    <location>
        <begin position="451"/>
        <end position="460"/>
    </location>
</feature>
<feature type="compositionally biased region" description="Low complexity" evidence="1">
    <location>
        <begin position="434"/>
        <end position="450"/>
    </location>
</feature>
<accession>A0A166DA34</accession>
<feature type="region of interest" description="Disordered" evidence="1">
    <location>
        <begin position="159"/>
        <end position="235"/>
    </location>
</feature>
<keyword evidence="3" id="KW-1185">Reference proteome</keyword>
<evidence type="ECO:0000313" key="3">
    <source>
        <dbReference type="Proteomes" id="UP000076798"/>
    </source>
</evidence>
<feature type="region of interest" description="Disordered" evidence="1">
    <location>
        <begin position="52"/>
        <end position="142"/>
    </location>
</feature>
<feature type="region of interest" description="Disordered" evidence="1">
    <location>
        <begin position="1"/>
        <end position="39"/>
    </location>
</feature>
<feature type="region of interest" description="Disordered" evidence="1">
    <location>
        <begin position="408"/>
        <end position="464"/>
    </location>
</feature>
<gene>
    <name evidence="2" type="ORF">SISSUDRAFT_1103547</name>
</gene>
<reference evidence="2 3" key="1">
    <citation type="journal article" date="2016" name="Mol. Biol. Evol.">
        <title>Comparative Genomics of Early-Diverging Mushroom-Forming Fungi Provides Insights into the Origins of Lignocellulose Decay Capabilities.</title>
        <authorList>
            <person name="Nagy L.G."/>
            <person name="Riley R."/>
            <person name="Tritt A."/>
            <person name="Adam C."/>
            <person name="Daum C."/>
            <person name="Floudas D."/>
            <person name="Sun H."/>
            <person name="Yadav J.S."/>
            <person name="Pangilinan J."/>
            <person name="Larsson K.H."/>
            <person name="Matsuura K."/>
            <person name="Barry K."/>
            <person name="Labutti K."/>
            <person name="Kuo R."/>
            <person name="Ohm R.A."/>
            <person name="Bhattacharya S.S."/>
            <person name="Shirouzu T."/>
            <person name="Yoshinaga Y."/>
            <person name="Martin F.M."/>
            <person name="Grigoriev I.V."/>
            <person name="Hibbett D.S."/>
        </authorList>
    </citation>
    <scope>NUCLEOTIDE SEQUENCE [LARGE SCALE GENOMIC DNA]</scope>
    <source>
        <strain evidence="2 3">HHB10207 ss-3</strain>
    </source>
</reference>
<evidence type="ECO:0000313" key="2">
    <source>
        <dbReference type="EMBL" id="KZT38298.1"/>
    </source>
</evidence>
<evidence type="ECO:0008006" key="4">
    <source>
        <dbReference type="Google" id="ProtNLM"/>
    </source>
</evidence>
<dbReference type="OrthoDB" id="5590473at2759"/>
<feature type="compositionally biased region" description="Low complexity" evidence="1">
    <location>
        <begin position="53"/>
        <end position="62"/>
    </location>
</feature>
<name>A0A166DA34_9AGAM</name>
<dbReference type="STRING" id="1314776.A0A166DA34"/>